<accession>A0A840NH40</accession>
<evidence type="ECO:0000256" key="1">
    <source>
        <dbReference type="SAM" id="MobiDB-lite"/>
    </source>
</evidence>
<feature type="domain" description="Alpha-1,3-glucanase catalytic" evidence="3">
    <location>
        <begin position="247"/>
        <end position="450"/>
    </location>
</feature>
<dbReference type="InterPro" id="IPR011050">
    <property type="entry name" value="Pectin_lyase_fold/virulence"/>
</dbReference>
<dbReference type="Proteomes" id="UP000580474">
    <property type="component" value="Unassembled WGS sequence"/>
</dbReference>
<dbReference type="InterPro" id="IPR012334">
    <property type="entry name" value="Pectin_lyas_fold"/>
</dbReference>
<dbReference type="Gene3D" id="2.160.20.10">
    <property type="entry name" value="Single-stranded right-handed beta-helix, Pectin lyase-like"/>
    <property type="match status" value="1"/>
</dbReference>
<dbReference type="EMBL" id="JACHIV010000001">
    <property type="protein sequence ID" value="MBB5069578.1"/>
    <property type="molecule type" value="Genomic_DNA"/>
</dbReference>
<name>A0A840NH40_9PSEU</name>
<protein>
    <recommendedName>
        <fullName evidence="6">Mycodextranase</fullName>
    </recommendedName>
</protein>
<dbReference type="InterPro" id="IPR055149">
    <property type="entry name" value="Agl_cat_D2"/>
</dbReference>
<dbReference type="Pfam" id="PF22816">
    <property type="entry name" value="CatAgl_D2"/>
    <property type="match status" value="1"/>
</dbReference>
<gene>
    <name evidence="4" type="ORF">BJ969_002666</name>
</gene>
<dbReference type="InterPro" id="IPR033801">
    <property type="entry name" value="CBM6-CBM35-CBM36-like_1"/>
</dbReference>
<feature type="region of interest" description="Disordered" evidence="1">
    <location>
        <begin position="38"/>
        <end position="59"/>
    </location>
</feature>
<dbReference type="InterPro" id="IPR006626">
    <property type="entry name" value="PbH1"/>
</dbReference>
<sequence>MRSPDLPSPARDPLWCRCTAVAAATIVVAGTVAFTVPAKPSAAPRPAPTTPAAAAPRAGAQTPFVSMEAEDAATNGTAIGPDLTQGSLASEASGRRAVTLHGPGQYVEFTVGADANAVTVSGNVPDGTSGSVAVSVNGQRLEHALEVTSEYSYLDTPGIVGSETHHLFDHARLLLGRDVHAGDVVRLEPESVSSYTVDVADFEQVAPAPPAPEGAVSVLDAGADPTGAADSAQAFTAAIEQAKAAGGEVWVPEGRFRVDSPLPVDQVAITGAGPWRSVLLSSHLIDQTEAVGGVRLRDFAVIGEVTDRVDDAPDNFVTGSLGAGSEVSGLWLQHLKVGLWLTGVNDDLLVEGNRILDTTADGLNLNGSANRVRVRGNFLRNTGDDALAMWSLNAPNSGSEFTGNTVVAPNLANGIALYGGTDLVVRENLVADTNALGSGIAISNQAFGEPFFPLRGTITVEGNELVRTGAMNPNWQHPMGALRVDAFDSPIDADVRITATTAVDSPYGVFEFVSGGGQGHEVRGVTVDGAQLRGVGTVVVQAETAGSAELRDVVAESVGAAGVYNCPEAGAFDVRLGAGNSGWDGTWPCGTWPPPR</sequence>
<keyword evidence="5" id="KW-1185">Reference proteome</keyword>
<evidence type="ECO:0000313" key="5">
    <source>
        <dbReference type="Proteomes" id="UP000580474"/>
    </source>
</evidence>
<dbReference type="RefSeq" id="WP_221315810.1">
    <property type="nucleotide sequence ID" value="NZ_JACHIV010000001.1"/>
</dbReference>
<evidence type="ECO:0008006" key="6">
    <source>
        <dbReference type="Google" id="ProtNLM"/>
    </source>
</evidence>
<evidence type="ECO:0000259" key="3">
    <source>
        <dbReference type="Pfam" id="PF22816"/>
    </source>
</evidence>
<comment type="caution">
    <text evidence="4">The sequence shown here is derived from an EMBL/GenBank/DDBJ whole genome shotgun (WGS) entry which is preliminary data.</text>
</comment>
<proteinExistence type="predicted"/>
<reference evidence="4 5" key="1">
    <citation type="submission" date="2020-08" db="EMBL/GenBank/DDBJ databases">
        <title>Sequencing the genomes of 1000 actinobacteria strains.</title>
        <authorList>
            <person name="Klenk H.-P."/>
        </authorList>
    </citation>
    <scope>NUCLEOTIDE SEQUENCE [LARGE SCALE GENOMIC DNA]</scope>
    <source>
        <strain evidence="4 5">DSM 45582</strain>
    </source>
</reference>
<evidence type="ECO:0000313" key="4">
    <source>
        <dbReference type="EMBL" id="MBB5069578.1"/>
    </source>
</evidence>
<dbReference type="Gene3D" id="2.60.120.260">
    <property type="entry name" value="Galactose-binding domain-like"/>
    <property type="match status" value="1"/>
</dbReference>
<dbReference type="SMART" id="SM00710">
    <property type="entry name" value="PbH1"/>
    <property type="match status" value="5"/>
</dbReference>
<dbReference type="Pfam" id="PF22815">
    <property type="entry name" value="CatAgl_D1"/>
    <property type="match status" value="1"/>
</dbReference>
<feature type="compositionally biased region" description="Low complexity" evidence="1">
    <location>
        <begin position="50"/>
        <end position="59"/>
    </location>
</feature>
<evidence type="ECO:0000259" key="2">
    <source>
        <dbReference type="Pfam" id="PF22815"/>
    </source>
</evidence>
<feature type="domain" description="CBM6/CBM35/CBM36-like 1" evidence="2">
    <location>
        <begin position="63"/>
        <end position="205"/>
    </location>
</feature>
<dbReference type="SUPFAM" id="SSF51126">
    <property type="entry name" value="Pectin lyase-like"/>
    <property type="match status" value="1"/>
</dbReference>
<dbReference type="AlphaFoldDB" id="A0A840NH40"/>
<organism evidence="4 5">
    <name type="scientific">Saccharopolyspora gloriosae</name>
    <dbReference type="NCBI Taxonomy" id="455344"/>
    <lineage>
        <taxon>Bacteria</taxon>
        <taxon>Bacillati</taxon>
        <taxon>Actinomycetota</taxon>
        <taxon>Actinomycetes</taxon>
        <taxon>Pseudonocardiales</taxon>
        <taxon>Pseudonocardiaceae</taxon>
        <taxon>Saccharopolyspora</taxon>
    </lineage>
</organism>